<reference evidence="3" key="3">
    <citation type="submission" date="2015-04" db="UniProtKB">
        <authorList>
            <consortium name="EnsemblPlants"/>
        </authorList>
    </citation>
    <scope>IDENTIFICATION</scope>
    <source>
        <strain evidence="3">cv. Jemalong A17</strain>
    </source>
</reference>
<dbReference type="EnsemblPlants" id="AES97891">
    <property type="protein sequence ID" value="AES97891"/>
    <property type="gene ID" value="MTR_5g061450"/>
</dbReference>
<proteinExistence type="predicted"/>
<keyword evidence="4" id="KW-1185">Reference proteome</keyword>
<sequence length="84" mass="9072">MLSSFFNSSFFIFLKRRGGAKNGEETVKGVKPCSGSNFGEVKKKNSASSSKVVVFYDFMAEKKNNTDASSSMTNESLPSSLGNV</sequence>
<evidence type="ECO:0000256" key="1">
    <source>
        <dbReference type="SAM" id="MobiDB-lite"/>
    </source>
</evidence>
<evidence type="ECO:0000313" key="3">
    <source>
        <dbReference type="EnsemblPlants" id="AES97891"/>
    </source>
</evidence>
<reference evidence="2 4" key="2">
    <citation type="journal article" date="2014" name="BMC Genomics">
        <title>An improved genome release (version Mt4.0) for the model legume Medicago truncatula.</title>
        <authorList>
            <person name="Tang H."/>
            <person name="Krishnakumar V."/>
            <person name="Bidwell S."/>
            <person name="Rosen B."/>
            <person name="Chan A."/>
            <person name="Zhou S."/>
            <person name="Gentzbittel L."/>
            <person name="Childs K.L."/>
            <person name="Yandell M."/>
            <person name="Gundlach H."/>
            <person name="Mayer K.F."/>
            <person name="Schwartz D.C."/>
            <person name="Town C.D."/>
        </authorList>
    </citation>
    <scope>GENOME REANNOTATION</scope>
    <source>
        <strain evidence="3 4">cv. Jemalong A17</strain>
    </source>
</reference>
<organism evidence="2 4">
    <name type="scientific">Medicago truncatula</name>
    <name type="common">Barrel medic</name>
    <name type="synonym">Medicago tribuloides</name>
    <dbReference type="NCBI Taxonomy" id="3880"/>
    <lineage>
        <taxon>Eukaryota</taxon>
        <taxon>Viridiplantae</taxon>
        <taxon>Streptophyta</taxon>
        <taxon>Embryophyta</taxon>
        <taxon>Tracheophyta</taxon>
        <taxon>Spermatophyta</taxon>
        <taxon>Magnoliopsida</taxon>
        <taxon>eudicotyledons</taxon>
        <taxon>Gunneridae</taxon>
        <taxon>Pentapetalae</taxon>
        <taxon>rosids</taxon>
        <taxon>fabids</taxon>
        <taxon>Fabales</taxon>
        <taxon>Fabaceae</taxon>
        <taxon>Papilionoideae</taxon>
        <taxon>50 kb inversion clade</taxon>
        <taxon>NPAAA clade</taxon>
        <taxon>Hologalegina</taxon>
        <taxon>IRL clade</taxon>
        <taxon>Trifolieae</taxon>
        <taxon>Medicago</taxon>
    </lineage>
</organism>
<dbReference type="PaxDb" id="3880-AES97891"/>
<protein>
    <submittedName>
        <fullName evidence="2 3">Uncharacterized protein</fullName>
    </submittedName>
</protein>
<accession>G7K969</accession>
<dbReference type="AlphaFoldDB" id="G7K969"/>
<name>G7K969_MEDTR</name>
<evidence type="ECO:0000313" key="2">
    <source>
        <dbReference type="EMBL" id="AES97891.1"/>
    </source>
</evidence>
<reference evidence="2 4" key="1">
    <citation type="journal article" date="2011" name="Nature">
        <title>The Medicago genome provides insight into the evolution of rhizobial symbioses.</title>
        <authorList>
            <person name="Young N.D."/>
            <person name="Debelle F."/>
            <person name="Oldroyd G.E."/>
            <person name="Geurts R."/>
            <person name="Cannon S.B."/>
            <person name="Udvardi M.K."/>
            <person name="Benedito V.A."/>
            <person name="Mayer K.F."/>
            <person name="Gouzy J."/>
            <person name="Schoof H."/>
            <person name="Van de Peer Y."/>
            <person name="Proost S."/>
            <person name="Cook D.R."/>
            <person name="Meyers B.C."/>
            <person name="Spannagl M."/>
            <person name="Cheung F."/>
            <person name="De Mita S."/>
            <person name="Krishnakumar V."/>
            <person name="Gundlach H."/>
            <person name="Zhou S."/>
            <person name="Mudge J."/>
            <person name="Bharti A.K."/>
            <person name="Murray J.D."/>
            <person name="Naoumkina M.A."/>
            <person name="Rosen B."/>
            <person name="Silverstein K.A."/>
            <person name="Tang H."/>
            <person name="Rombauts S."/>
            <person name="Zhao P.X."/>
            <person name="Zhou P."/>
            <person name="Barbe V."/>
            <person name="Bardou P."/>
            <person name="Bechner M."/>
            <person name="Bellec A."/>
            <person name="Berger A."/>
            <person name="Berges H."/>
            <person name="Bidwell S."/>
            <person name="Bisseling T."/>
            <person name="Choisne N."/>
            <person name="Couloux A."/>
            <person name="Denny R."/>
            <person name="Deshpande S."/>
            <person name="Dai X."/>
            <person name="Doyle J.J."/>
            <person name="Dudez A.M."/>
            <person name="Farmer A.D."/>
            <person name="Fouteau S."/>
            <person name="Franken C."/>
            <person name="Gibelin C."/>
            <person name="Gish J."/>
            <person name="Goldstein S."/>
            <person name="Gonzalez A.J."/>
            <person name="Green P.J."/>
            <person name="Hallab A."/>
            <person name="Hartog M."/>
            <person name="Hua A."/>
            <person name="Humphray S.J."/>
            <person name="Jeong D.H."/>
            <person name="Jing Y."/>
            <person name="Jocker A."/>
            <person name="Kenton S.M."/>
            <person name="Kim D.J."/>
            <person name="Klee K."/>
            <person name="Lai H."/>
            <person name="Lang C."/>
            <person name="Lin S."/>
            <person name="Macmil S.L."/>
            <person name="Magdelenat G."/>
            <person name="Matthews L."/>
            <person name="McCorrison J."/>
            <person name="Monaghan E.L."/>
            <person name="Mun J.H."/>
            <person name="Najar F.Z."/>
            <person name="Nicholson C."/>
            <person name="Noirot C."/>
            <person name="O'Bleness M."/>
            <person name="Paule C.R."/>
            <person name="Poulain J."/>
            <person name="Prion F."/>
            <person name="Qin B."/>
            <person name="Qu C."/>
            <person name="Retzel E.F."/>
            <person name="Riddle C."/>
            <person name="Sallet E."/>
            <person name="Samain S."/>
            <person name="Samson N."/>
            <person name="Sanders I."/>
            <person name="Saurat O."/>
            <person name="Scarpelli C."/>
            <person name="Schiex T."/>
            <person name="Segurens B."/>
            <person name="Severin A.J."/>
            <person name="Sherrier D.J."/>
            <person name="Shi R."/>
            <person name="Sims S."/>
            <person name="Singer S.R."/>
            <person name="Sinharoy S."/>
            <person name="Sterck L."/>
            <person name="Viollet A."/>
            <person name="Wang B.B."/>
            <person name="Wang K."/>
            <person name="Wang M."/>
            <person name="Wang X."/>
            <person name="Warfsmann J."/>
            <person name="Weissenbach J."/>
            <person name="White D.D."/>
            <person name="White J.D."/>
            <person name="Wiley G.B."/>
            <person name="Wincker P."/>
            <person name="Xing Y."/>
            <person name="Yang L."/>
            <person name="Yao Z."/>
            <person name="Ying F."/>
            <person name="Zhai J."/>
            <person name="Zhou L."/>
            <person name="Zuber A."/>
            <person name="Denarie J."/>
            <person name="Dixon R.A."/>
            <person name="May G.D."/>
            <person name="Schwartz D.C."/>
            <person name="Rogers J."/>
            <person name="Quetier F."/>
            <person name="Town C.D."/>
            <person name="Roe B.A."/>
        </authorList>
    </citation>
    <scope>NUCLEOTIDE SEQUENCE [LARGE SCALE GENOMIC DNA]</scope>
    <source>
        <strain evidence="2">A17</strain>
        <strain evidence="3 4">cv. Jemalong A17</strain>
    </source>
</reference>
<feature type="compositionally biased region" description="Polar residues" evidence="1">
    <location>
        <begin position="66"/>
        <end position="84"/>
    </location>
</feature>
<dbReference type="HOGENOM" id="CLU_2530910_0_0_1"/>
<gene>
    <name evidence="2" type="ordered locus">MTR_5g061450</name>
</gene>
<feature type="region of interest" description="Disordered" evidence="1">
    <location>
        <begin position="65"/>
        <end position="84"/>
    </location>
</feature>
<evidence type="ECO:0000313" key="4">
    <source>
        <dbReference type="Proteomes" id="UP000002051"/>
    </source>
</evidence>
<dbReference type="EMBL" id="CM001221">
    <property type="protein sequence ID" value="AES97891.1"/>
    <property type="molecule type" value="Genomic_DNA"/>
</dbReference>
<dbReference type="Proteomes" id="UP000002051">
    <property type="component" value="Chromosome 5"/>
</dbReference>